<dbReference type="Pfam" id="PF01266">
    <property type="entry name" value="DAO"/>
    <property type="match status" value="1"/>
</dbReference>
<dbReference type="PRINTS" id="PR01001">
    <property type="entry name" value="FADG3PDH"/>
</dbReference>
<dbReference type="EC" id="1.1.5.3" evidence="9"/>
<comment type="similarity">
    <text evidence="3 9">Belongs to the FAD-dependent glycerol-3-phosphate dehydrogenase family.</text>
</comment>
<name>A0A1T4YDR0_9BACL</name>
<dbReference type="InterPro" id="IPR031656">
    <property type="entry name" value="DAO_C"/>
</dbReference>
<dbReference type="GO" id="GO:0009331">
    <property type="term" value="C:glycerol-3-phosphate dehydrogenase (FAD) complex"/>
    <property type="evidence" value="ECO:0007669"/>
    <property type="project" value="UniProtKB-UniRule"/>
</dbReference>
<dbReference type="SUPFAM" id="SSF54373">
    <property type="entry name" value="FAD-linked reductases, C-terminal domain"/>
    <property type="match status" value="1"/>
</dbReference>
<comment type="cofactor">
    <cofactor evidence="1 9">
        <name>FAD</name>
        <dbReference type="ChEBI" id="CHEBI:57692"/>
    </cofactor>
</comment>
<protein>
    <recommendedName>
        <fullName evidence="9">Glycerol-3-phosphate dehydrogenase</fullName>
        <ecNumber evidence="9">1.1.5.3</ecNumber>
    </recommendedName>
</protein>
<keyword evidence="6" id="KW-0274">FAD</keyword>
<comment type="pathway">
    <text evidence="2">Polyol metabolism; glycerol degradation via glycerol kinase pathway; glycerone phosphate from sn-glycerol 3-phosphate (aerobic route): step 1/1.</text>
</comment>
<evidence type="ECO:0000256" key="2">
    <source>
        <dbReference type="ARBA" id="ARBA00004977"/>
    </source>
</evidence>
<gene>
    <name evidence="12" type="ORF">SAMN04244570_2316</name>
</gene>
<comment type="catalytic activity">
    <reaction evidence="8 9">
        <text>a quinone + sn-glycerol 3-phosphate = dihydroxyacetone phosphate + a quinol</text>
        <dbReference type="Rhea" id="RHEA:18977"/>
        <dbReference type="ChEBI" id="CHEBI:24646"/>
        <dbReference type="ChEBI" id="CHEBI:57597"/>
        <dbReference type="ChEBI" id="CHEBI:57642"/>
        <dbReference type="ChEBI" id="CHEBI:132124"/>
        <dbReference type="EC" id="1.1.5.3"/>
    </reaction>
</comment>
<feature type="domain" description="Alpha-glycerophosphate oxidase C-terminal" evidence="11">
    <location>
        <begin position="399"/>
        <end position="525"/>
    </location>
</feature>
<dbReference type="RefSeq" id="WP_009497292.1">
    <property type="nucleotide sequence ID" value="NZ_FUYJ01000004.1"/>
</dbReference>
<feature type="domain" description="FAD dependent oxidoreductase" evidence="10">
    <location>
        <begin position="20"/>
        <end position="345"/>
    </location>
</feature>
<keyword evidence="13" id="KW-1185">Reference proteome</keyword>
<keyword evidence="5" id="KW-0319">Glycerol metabolism</keyword>
<dbReference type="GO" id="GO:0004368">
    <property type="term" value="F:glycerol-3-phosphate dehydrogenase (quinone) activity"/>
    <property type="evidence" value="ECO:0007669"/>
    <property type="project" value="UniProtKB-EC"/>
</dbReference>
<evidence type="ECO:0000313" key="13">
    <source>
        <dbReference type="Proteomes" id="UP000190042"/>
    </source>
</evidence>
<proteinExistence type="inferred from homology"/>
<dbReference type="PANTHER" id="PTHR11985:SF35">
    <property type="entry name" value="ANAEROBIC GLYCEROL-3-PHOSPHATE DEHYDROGENASE SUBUNIT A"/>
    <property type="match status" value="1"/>
</dbReference>
<evidence type="ECO:0000259" key="11">
    <source>
        <dbReference type="Pfam" id="PF16901"/>
    </source>
</evidence>
<keyword evidence="4 9" id="KW-0285">Flavoprotein</keyword>
<reference evidence="13" key="1">
    <citation type="submission" date="2017-02" db="EMBL/GenBank/DDBJ databases">
        <authorList>
            <person name="Varghese N."/>
            <person name="Submissions S."/>
        </authorList>
    </citation>
    <scope>NUCLEOTIDE SEQUENCE [LARGE SCALE GENOMIC DNA]</scope>
    <source>
        <strain evidence="13">DSM 23966</strain>
    </source>
</reference>
<dbReference type="GO" id="GO:0019563">
    <property type="term" value="P:glycerol catabolic process"/>
    <property type="evidence" value="ECO:0007669"/>
    <property type="project" value="UniProtKB-UniPathway"/>
</dbReference>
<dbReference type="PROSITE" id="PS00977">
    <property type="entry name" value="FAD_G3PDH_1"/>
    <property type="match status" value="1"/>
</dbReference>
<evidence type="ECO:0000256" key="9">
    <source>
        <dbReference type="RuleBase" id="RU361217"/>
    </source>
</evidence>
<keyword evidence="7 9" id="KW-0560">Oxidoreductase</keyword>
<evidence type="ECO:0000256" key="6">
    <source>
        <dbReference type="ARBA" id="ARBA00022827"/>
    </source>
</evidence>
<evidence type="ECO:0000256" key="8">
    <source>
        <dbReference type="ARBA" id="ARBA00049055"/>
    </source>
</evidence>
<sequence>MFSTIERADSIEDLKRFSFDLLIVGGGITGAGIALDAATRGFSVALIDMQDFAAGTSSRSTKLIHGGLRYLKQLDVKIVAETGREREIVYRNSRNITKPRPMLLPIYKDGTFGKYSTSAGLLAYDLLAGVKHAERREMLNKEETLELEPLLKKERLQGGGHYVEYQTDDARLTIEVLKKAAEYGALCVNYTKCEQFNFEKDDVVGAVLKDQISGEKFSVAASMVINATGPWVDDLQQKISSKPKKQLHISKGVHIVVDQSVFPLQQAIYFDHSDGRMLFAIPRGNKTYVGTTDTFYSANKQHPTATEEDIQYIIGAVNEVFPSVQLTRRAVESTWAGLRPLIAQEGKDASEISRRDEIWEMVPGLLTIAGGKLTGYRQMAEVVVDRVSEKLKHPNILPCQTKKIAVSGSDFVDDQSLQHYIDEQSVRAPHYGLTVQQGARIASFYGRNSDKVFQFAHSISAETNSLPISLRAEILYGIHYEMVTSPSDFFIRRKGDLYFQIDVVETFAEQVTDYMANLLHYTDNEKTVYVNDLMNAIAEAKGSGANWKSIG</sequence>
<dbReference type="PANTHER" id="PTHR11985">
    <property type="entry name" value="GLYCEROL-3-PHOSPHATE DEHYDROGENASE"/>
    <property type="match status" value="1"/>
</dbReference>
<dbReference type="UniPathway" id="UPA00618">
    <property type="reaction ID" value="UER00674"/>
</dbReference>
<dbReference type="InterPro" id="IPR006076">
    <property type="entry name" value="FAD-dep_OxRdtase"/>
</dbReference>
<dbReference type="PROSITE" id="PS00978">
    <property type="entry name" value="FAD_G3PDH_2"/>
    <property type="match status" value="1"/>
</dbReference>
<evidence type="ECO:0000256" key="5">
    <source>
        <dbReference type="ARBA" id="ARBA00022798"/>
    </source>
</evidence>
<dbReference type="InterPro" id="IPR038299">
    <property type="entry name" value="DAO_C_sf"/>
</dbReference>
<evidence type="ECO:0000256" key="1">
    <source>
        <dbReference type="ARBA" id="ARBA00001974"/>
    </source>
</evidence>
<dbReference type="Gene3D" id="3.50.50.60">
    <property type="entry name" value="FAD/NAD(P)-binding domain"/>
    <property type="match status" value="1"/>
</dbReference>
<evidence type="ECO:0000259" key="10">
    <source>
        <dbReference type="Pfam" id="PF01266"/>
    </source>
</evidence>
<evidence type="ECO:0000256" key="4">
    <source>
        <dbReference type="ARBA" id="ARBA00022630"/>
    </source>
</evidence>
<organism evidence="12 13">
    <name type="scientific">Sporosarcina newyorkensis</name>
    <dbReference type="NCBI Taxonomy" id="759851"/>
    <lineage>
        <taxon>Bacteria</taxon>
        <taxon>Bacillati</taxon>
        <taxon>Bacillota</taxon>
        <taxon>Bacilli</taxon>
        <taxon>Bacillales</taxon>
        <taxon>Caryophanaceae</taxon>
        <taxon>Sporosarcina</taxon>
    </lineage>
</organism>
<accession>A0A1T4YDR0</accession>
<dbReference type="SUPFAM" id="SSF51905">
    <property type="entry name" value="FAD/NAD(P)-binding domain"/>
    <property type="match status" value="1"/>
</dbReference>
<evidence type="ECO:0000256" key="7">
    <source>
        <dbReference type="ARBA" id="ARBA00023002"/>
    </source>
</evidence>
<dbReference type="EMBL" id="FUYJ01000004">
    <property type="protein sequence ID" value="SKA99823.1"/>
    <property type="molecule type" value="Genomic_DNA"/>
</dbReference>
<evidence type="ECO:0000313" key="12">
    <source>
        <dbReference type="EMBL" id="SKA99823.1"/>
    </source>
</evidence>
<dbReference type="Proteomes" id="UP000190042">
    <property type="component" value="Unassembled WGS sequence"/>
</dbReference>
<dbReference type="Gene3D" id="3.30.9.10">
    <property type="entry name" value="D-Amino Acid Oxidase, subunit A, domain 2"/>
    <property type="match status" value="1"/>
</dbReference>
<dbReference type="GO" id="GO:0046168">
    <property type="term" value="P:glycerol-3-phosphate catabolic process"/>
    <property type="evidence" value="ECO:0007669"/>
    <property type="project" value="TreeGrafter"/>
</dbReference>
<dbReference type="InterPro" id="IPR036188">
    <property type="entry name" value="FAD/NAD-bd_sf"/>
</dbReference>
<dbReference type="Pfam" id="PF16901">
    <property type="entry name" value="DAO_C"/>
    <property type="match status" value="1"/>
</dbReference>
<dbReference type="AlphaFoldDB" id="A0A1T4YDR0"/>
<dbReference type="InterPro" id="IPR000447">
    <property type="entry name" value="G3P_DH_FAD-dep"/>
</dbReference>
<evidence type="ECO:0000256" key="3">
    <source>
        <dbReference type="ARBA" id="ARBA00007330"/>
    </source>
</evidence>
<dbReference type="Gene3D" id="1.10.8.870">
    <property type="entry name" value="Alpha-glycerophosphate oxidase, cap domain"/>
    <property type="match status" value="1"/>
</dbReference>